<evidence type="ECO:0000313" key="2">
    <source>
        <dbReference type="EMBL" id="OGI95425.1"/>
    </source>
</evidence>
<sequence>MNKSTGILITTIVLAFGAYLLSTKSDDISNQPEPSYTETNESIPEENSSKLNFQCDDGKKFSLEYFQVSNSPGPGEIYIPNSITGLDLKFSNGSMERLSFSKVSNGGRINQYLNQDSTVLFQTDIDKAFIKQNGIVTYNNCVVVE</sequence>
<accession>A0A1F6XMU3</accession>
<feature type="region of interest" description="Disordered" evidence="1">
    <location>
        <begin position="27"/>
        <end position="49"/>
    </location>
</feature>
<proteinExistence type="predicted"/>
<evidence type="ECO:0008006" key="4">
    <source>
        <dbReference type="Google" id="ProtNLM"/>
    </source>
</evidence>
<dbReference type="STRING" id="1801780.A2917_02590"/>
<feature type="compositionally biased region" description="Polar residues" evidence="1">
    <location>
        <begin position="28"/>
        <end position="49"/>
    </location>
</feature>
<comment type="caution">
    <text evidence="2">The sequence shown here is derived from an EMBL/GenBank/DDBJ whole genome shotgun (WGS) entry which is preliminary data.</text>
</comment>
<organism evidence="2 3">
    <name type="scientific">Candidatus Nomurabacteria bacterium RIFCSPLOWO2_01_FULL_42_17</name>
    <dbReference type="NCBI Taxonomy" id="1801780"/>
    <lineage>
        <taxon>Bacteria</taxon>
        <taxon>Candidatus Nomuraibacteriota</taxon>
    </lineage>
</organism>
<dbReference type="EMBL" id="MFVE01000005">
    <property type="protein sequence ID" value="OGI95425.1"/>
    <property type="molecule type" value="Genomic_DNA"/>
</dbReference>
<evidence type="ECO:0000256" key="1">
    <source>
        <dbReference type="SAM" id="MobiDB-lite"/>
    </source>
</evidence>
<name>A0A1F6XMU3_9BACT</name>
<reference evidence="2 3" key="1">
    <citation type="journal article" date="2016" name="Nat. Commun.">
        <title>Thousands of microbial genomes shed light on interconnected biogeochemical processes in an aquifer system.</title>
        <authorList>
            <person name="Anantharaman K."/>
            <person name="Brown C.T."/>
            <person name="Hug L.A."/>
            <person name="Sharon I."/>
            <person name="Castelle C.J."/>
            <person name="Probst A.J."/>
            <person name="Thomas B.C."/>
            <person name="Singh A."/>
            <person name="Wilkins M.J."/>
            <person name="Karaoz U."/>
            <person name="Brodie E.L."/>
            <person name="Williams K.H."/>
            <person name="Hubbard S.S."/>
            <person name="Banfield J.F."/>
        </authorList>
    </citation>
    <scope>NUCLEOTIDE SEQUENCE [LARGE SCALE GENOMIC DNA]</scope>
</reference>
<evidence type="ECO:0000313" key="3">
    <source>
        <dbReference type="Proteomes" id="UP000178104"/>
    </source>
</evidence>
<dbReference type="AlphaFoldDB" id="A0A1F6XMU3"/>
<gene>
    <name evidence="2" type="ORF">A2917_02590</name>
</gene>
<protein>
    <recommendedName>
        <fullName evidence="4">C-type lysozyme inhibitor domain-containing protein</fullName>
    </recommendedName>
</protein>
<dbReference type="Proteomes" id="UP000178104">
    <property type="component" value="Unassembled WGS sequence"/>
</dbReference>